<organism evidence="12 13">
    <name type="scientific">Caballeronia insecticola</name>
    <dbReference type="NCBI Taxonomy" id="758793"/>
    <lineage>
        <taxon>Bacteria</taxon>
        <taxon>Pseudomonadati</taxon>
        <taxon>Pseudomonadota</taxon>
        <taxon>Betaproteobacteria</taxon>
        <taxon>Burkholderiales</taxon>
        <taxon>Burkholderiaceae</taxon>
        <taxon>Caballeronia</taxon>
    </lineage>
</organism>
<evidence type="ECO:0000256" key="4">
    <source>
        <dbReference type="ARBA" id="ARBA00022729"/>
    </source>
</evidence>
<comment type="similarity">
    <text evidence="2 8">Belongs to the periplasmic pilus chaperone family.</text>
</comment>
<evidence type="ECO:0000259" key="11">
    <source>
        <dbReference type="Pfam" id="PF02753"/>
    </source>
</evidence>
<evidence type="ECO:0000256" key="1">
    <source>
        <dbReference type="ARBA" id="ARBA00004418"/>
    </source>
</evidence>
<dbReference type="KEGG" id="buo:BRPE64_ACDS16460"/>
<dbReference type="HOGENOM" id="CLU_070768_0_2_4"/>
<evidence type="ECO:0000256" key="2">
    <source>
        <dbReference type="ARBA" id="ARBA00007399"/>
    </source>
</evidence>
<evidence type="ECO:0000259" key="10">
    <source>
        <dbReference type="Pfam" id="PF00345"/>
    </source>
</evidence>
<evidence type="ECO:0000313" key="12">
    <source>
        <dbReference type="EMBL" id="BAN23400.1"/>
    </source>
</evidence>
<dbReference type="InterPro" id="IPR050643">
    <property type="entry name" value="Periplasmic_pilus_chap"/>
</dbReference>
<keyword evidence="4 9" id="KW-0732">Signal</keyword>
<dbReference type="GO" id="GO:0030288">
    <property type="term" value="C:outer membrane-bounded periplasmic space"/>
    <property type="evidence" value="ECO:0007669"/>
    <property type="project" value="InterPro"/>
</dbReference>
<proteinExistence type="inferred from homology"/>
<feature type="domain" description="Pili assembly chaperone N-terminal" evidence="10">
    <location>
        <begin position="18"/>
        <end position="141"/>
    </location>
</feature>
<keyword evidence="13" id="KW-1185">Reference proteome</keyword>
<feature type="signal peptide" evidence="9">
    <location>
        <begin position="1"/>
        <end position="17"/>
    </location>
</feature>
<feature type="domain" description="Pili assembly chaperone C-terminal" evidence="11">
    <location>
        <begin position="167"/>
        <end position="231"/>
    </location>
</feature>
<dbReference type="PANTHER" id="PTHR30251:SF2">
    <property type="entry name" value="FIMBRIAL CHAPERONE YADV-RELATED"/>
    <property type="match status" value="1"/>
</dbReference>
<accession>R4WR50</accession>
<dbReference type="EMBL" id="AP013058">
    <property type="protein sequence ID" value="BAN23400.1"/>
    <property type="molecule type" value="Genomic_DNA"/>
</dbReference>
<evidence type="ECO:0000256" key="9">
    <source>
        <dbReference type="SAM" id="SignalP"/>
    </source>
</evidence>
<dbReference type="InterPro" id="IPR016147">
    <property type="entry name" value="Pili_assmbl_chaperone_N"/>
</dbReference>
<keyword evidence="5" id="KW-0574">Periplasm</keyword>
<name>R4WR50_9BURK</name>
<dbReference type="Proteomes" id="UP000013966">
    <property type="component" value="Chromosome 1"/>
</dbReference>
<evidence type="ECO:0000256" key="3">
    <source>
        <dbReference type="ARBA" id="ARBA00022558"/>
    </source>
</evidence>
<feature type="chain" id="PRO_5004372620" evidence="9">
    <location>
        <begin position="18"/>
        <end position="245"/>
    </location>
</feature>
<dbReference type="OrthoDB" id="9131059at2"/>
<protein>
    <submittedName>
        <fullName evidence="12">Fimbrial assembly chaperone</fullName>
    </submittedName>
</protein>
<gene>
    <name evidence="12" type="ORF">BRPE64_ACDS16460</name>
</gene>
<reference evidence="12 13" key="2">
    <citation type="journal article" date="2018" name="Int. J. Syst. Evol. Microbiol.">
        <title>Burkholderia insecticola sp. nov., a gut symbiotic bacterium of the bean bug Riptortus pedestris.</title>
        <authorList>
            <person name="Takeshita K."/>
            <person name="Tamaki H."/>
            <person name="Ohbayashi T."/>
            <person name="Meng X.-Y."/>
            <person name="Sone T."/>
            <person name="Mitani Y."/>
            <person name="Peeters C."/>
            <person name="Kikuchi Y."/>
            <person name="Vandamme P."/>
        </authorList>
    </citation>
    <scope>NUCLEOTIDE SEQUENCE [LARGE SCALE GENOMIC DNA]</scope>
    <source>
        <strain evidence="12">RPE64</strain>
    </source>
</reference>
<dbReference type="STRING" id="758793.BRPE64_ACDS16460"/>
<dbReference type="AlphaFoldDB" id="R4WR50"/>
<dbReference type="SUPFAM" id="SSF49584">
    <property type="entry name" value="Periplasmic chaperone C-domain"/>
    <property type="match status" value="1"/>
</dbReference>
<dbReference type="InterPro" id="IPR001829">
    <property type="entry name" value="Pili_assmbl_chaperone_bac"/>
</dbReference>
<dbReference type="SUPFAM" id="SSF49354">
    <property type="entry name" value="PapD-like"/>
    <property type="match status" value="1"/>
</dbReference>
<dbReference type="FunFam" id="2.60.40.10:FF:000458">
    <property type="entry name" value="Molecular chaperone FimC"/>
    <property type="match status" value="1"/>
</dbReference>
<keyword evidence="3" id="KW-1029">Fimbrium biogenesis</keyword>
<dbReference type="GO" id="GO:0071555">
    <property type="term" value="P:cell wall organization"/>
    <property type="evidence" value="ECO:0007669"/>
    <property type="project" value="InterPro"/>
</dbReference>
<evidence type="ECO:0000256" key="7">
    <source>
        <dbReference type="ARBA" id="ARBA00023319"/>
    </source>
</evidence>
<dbReference type="InterPro" id="IPR013783">
    <property type="entry name" value="Ig-like_fold"/>
</dbReference>
<keyword evidence="7" id="KW-0393">Immunoglobulin domain</keyword>
<dbReference type="Pfam" id="PF02753">
    <property type="entry name" value="PapD_C"/>
    <property type="match status" value="1"/>
</dbReference>
<reference evidence="12 13" key="1">
    <citation type="journal article" date="2013" name="Genome Announc.">
        <title>Complete Genome Sequence of Burkholderia sp. Strain RPE64, Bacterial Symbiont of the Bean Bug Riptortus pedestris.</title>
        <authorList>
            <person name="Shibata T.F."/>
            <person name="Maeda T."/>
            <person name="Nikoh N."/>
            <person name="Yamaguchi K."/>
            <person name="Oshima K."/>
            <person name="Hattori M."/>
            <person name="Nishiyama T."/>
            <person name="Hasebe M."/>
            <person name="Fukatsu T."/>
            <person name="Kikuchi Y."/>
            <person name="Shigenobu S."/>
        </authorList>
    </citation>
    <scope>NUCLEOTIDE SEQUENCE [LARGE SCALE GENOMIC DNA]</scope>
</reference>
<evidence type="ECO:0000313" key="13">
    <source>
        <dbReference type="Proteomes" id="UP000013966"/>
    </source>
</evidence>
<dbReference type="Pfam" id="PF00345">
    <property type="entry name" value="PapD_N"/>
    <property type="match status" value="1"/>
</dbReference>
<dbReference type="PRINTS" id="PR00969">
    <property type="entry name" value="CHAPERONPILI"/>
</dbReference>
<dbReference type="InterPro" id="IPR036316">
    <property type="entry name" value="Pili_assmbl_chap_C_dom_sf"/>
</dbReference>
<evidence type="ECO:0000256" key="6">
    <source>
        <dbReference type="ARBA" id="ARBA00023186"/>
    </source>
</evidence>
<dbReference type="PATRIC" id="fig|758793.3.peg.1651"/>
<dbReference type="PANTHER" id="PTHR30251">
    <property type="entry name" value="PILUS ASSEMBLY CHAPERONE"/>
    <property type="match status" value="1"/>
</dbReference>
<sequence>MCIVLTLGLIPCIQARASVVIAGTRVIYPAGDSEVTLRLSNKGSTAGLVQVWVDRGEEHATPTAIDVPFTVAPPISRIDPGKAQTLRIFYTGETLPQDRESVFWLNVLEVPPEPGTSSPGQNYLQMSVLSRIKLFFRPKGLPGEAESSPGALSWSLKKGEAGWILEVRNDTAYHVSFAGIEVSSSGGHATFDEGGMVAPKSAENFVLHGALSPAADAKVHYRTINDYGGVVEGEAPVTVSANPLR</sequence>
<dbReference type="InterPro" id="IPR016148">
    <property type="entry name" value="Pili_assmbl_chaperone_C"/>
</dbReference>
<evidence type="ECO:0000256" key="5">
    <source>
        <dbReference type="ARBA" id="ARBA00022764"/>
    </source>
</evidence>
<comment type="subcellular location">
    <subcellularLocation>
        <location evidence="1 8">Periplasm</location>
    </subcellularLocation>
</comment>
<keyword evidence="6 8" id="KW-0143">Chaperone</keyword>
<dbReference type="Gene3D" id="2.60.40.10">
    <property type="entry name" value="Immunoglobulins"/>
    <property type="match status" value="2"/>
</dbReference>
<dbReference type="InterPro" id="IPR008962">
    <property type="entry name" value="PapD-like_sf"/>
</dbReference>
<dbReference type="PROSITE" id="PS00635">
    <property type="entry name" value="PILI_CHAPERONE"/>
    <property type="match status" value="1"/>
</dbReference>
<dbReference type="InterPro" id="IPR018046">
    <property type="entry name" value="Pili_assmbl_chaperone_CS"/>
</dbReference>
<dbReference type="RefSeq" id="WP_016345552.1">
    <property type="nucleotide sequence ID" value="NC_021287.1"/>
</dbReference>
<evidence type="ECO:0000256" key="8">
    <source>
        <dbReference type="RuleBase" id="RU003918"/>
    </source>
</evidence>